<dbReference type="EMBL" id="CM034393">
    <property type="protein sequence ID" value="KAJ0179675.1"/>
    <property type="molecule type" value="Genomic_DNA"/>
</dbReference>
<comment type="caution">
    <text evidence="1">The sequence shown here is derived from an EMBL/GenBank/DDBJ whole genome shotgun (WGS) entry which is preliminary data.</text>
</comment>
<protein>
    <submittedName>
        <fullName evidence="1">Uncharacterized protein</fullName>
    </submittedName>
</protein>
<evidence type="ECO:0000313" key="1">
    <source>
        <dbReference type="EMBL" id="KAJ0179675.1"/>
    </source>
</evidence>
<proteinExistence type="predicted"/>
<accession>A0ACC1D7B2</accession>
<evidence type="ECO:0000313" key="2">
    <source>
        <dbReference type="Proteomes" id="UP000824533"/>
    </source>
</evidence>
<dbReference type="Proteomes" id="UP000824533">
    <property type="component" value="Linkage Group LG07"/>
</dbReference>
<name>A0ACC1D7B2_9NEOP</name>
<gene>
    <name evidence="1" type="ORF">K1T71_004266</name>
</gene>
<organism evidence="1 2">
    <name type="scientific">Dendrolimus kikuchii</name>
    <dbReference type="NCBI Taxonomy" id="765133"/>
    <lineage>
        <taxon>Eukaryota</taxon>
        <taxon>Metazoa</taxon>
        <taxon>Ecdysozoa</taxon>
        <taxon>Arthropoda</taxon>
        <taxon>Hexapoda</taxon>
        <taxon>Insecta</taxon>
        <taxon>Pterygota</taxon>
        <taxon>Neoptera</taxon>
        <taxon>Endopterygota</taxon>
        <taxon>Lepidoptera</taxon>
        <taxon>Glossata</taxon>
        <taxon>Ditrysia</taxon>
        <taxon>Bombycoidea</taxon>
        <taxon>Lasiocampidae</taxon>
        <taxon>Dendrolimus</taxon>
    </lineage>
</organism>
<reference evidence="1 2" key="1">
    <citation type="journal article" date="2021" name="Front. Genet.">
        <title>Chromosome-Level Genome Assembly Reveals Significant Gene Expansion in the Toll and IMD Signaling Pathways of Dendrolimus kikuchii.</title>
        <authorList>
            <person name="Zhou J."/>
            <person name="Wu P."/>
            <person name="Xiong Z."/>
            <person name="Liu N."/>
            <person name="Zhao N."/>
            <person name="Ji M."/>
            <person name="Qiu Y."/>
            <person name="Yang B."/>
        </authorList>
    </citation>
    <scope>NUCLEOTIDE SEQUENCE [LARGE SCALE GENOMIC DNA]</scope>
    <source>
        <strain evidence="1">Ann1</strain>
    </source>
</reference>
<sequence length="256" mass="28874">MLVLLLLALQAVHARPFNITHFIVPQIVPPGQHEVELECKYDANFTILTWFKGLNEFFRYKPGAAPSTRSFPILGVGQIELVTCGPTACRLRLGALTEEASGLYRCDIEHETPPYQYETRRAYMQVHEHVHRKPLLEGLAEEYGEGDDIQAYCRGAPDAELRWYINGREVEEMRGSATLKRKSSRLMFLGVPPMVTVQCAEFKHGKLSGSKDAKARWNELGHIRGDERAQEHRNSSTSVNVLSSNLALVLLIAFLL</sequence>
<keyword evidence="2" id="KW-1185">Reference proteome</keyword>